<feature type="transmembrane region" description="Helical" evidence="1">
    <location>
        <begin position="99"/>
        <end position="116"/>
    </location>
</feature>
<feature type="transmembrane region" description="Helical" evidence="1">
    <location>
        <begin position="123"/>
        <end position="140"/>
    </location>
</feature>
<feature type="transmembrane region" description="Helical" evidence="1">
    <location>
        <begin position="44"/>
        <end position="63"/>
    </location>
</feature>
<feature type="transmembrane region" description="Helical" evidence="1">
    <location>
        <begin position="204"/>
        <end position="224"/>
    </location>
</feature>
<evidence type="ECO:0000256" key="1">
    <source>
        <dbReference type="SAM" id="Phobius"/>
    </source>
</evidence>
<keyword evidence="1" id="KW-0472">Membrane</keyword>
<reference evidence="2" key="2">
    <citation type="submission" date="2021-04" db="EMBL/GenBank/DDBJ databases">
        <authorList>
            <person name="Gilroy R."/>
        </authorList>
    </citation>
    <scope>NUCLEOTIDE SEQUENCE</scope>
    <source>
        <strain evidence="2">G3-2149</strain>
    </source>
</reference>
<reference evidence="2" key="1">
    <citation type="journal article" date="2021" name="PeerJ">
        <title>Extensive microbial diversity within the chicken gut microbiome revealed by metagenomics and culture.</title>
        <authorList>
            <person name="Gilroy R."/>
            <person name="Ravi A."/>
            <person name="Getino M."/>
            <person name="Pursley I."/>
            <person name="Horton D.L."/>
            <person name="Alikhan N.F."/>
            <person name="Baker D."/>
            <person name="Gharbi K."/>
            <person name="Hall N."/>
            <person name="Watson M."/>
            <person name="Adriaenssens E.M."/>
            <person name="Foster-Nyarko E."/>
            <person name="Jarju S."/>
            <person name="Secka A."/>
            <person name="Antonio M."/>
            <person name="Oren A."/>
            <person name="Chaudhuri R.R."/>
            <person name="La Ragione R."/>
            <person name="Hildebrand F."/>
            <person name="Pallen M.J."/>
        </authorList>
    </citation>
    <scope>NUCLEOTIDE SEQUENCE</scope>
    <source>
        <strain evidence="2">G3-2149</strain>
    </source>
</reference>
<dbReference type="AlphaFoldDB" id="A0A9E2P1X1"/>
<protein>
    <submittedName>
        <fullName evidence="2">Uncharacterized protein</fullName>
    </submittedName>
</protein>
<evidence type="ECO:0000313" key="3">
    <source>
        <dbReference type="Proteomes" id="UP000823865"/>
    </source>
</evidence>
<feature type="transmembrane region" description="Helical" evidence="1">
    <location>
        <begin position="245"/>
        <end position="277"/>
    </location>
</feature>
<keyword evidence="1" id="KW-0812">Transmembrane</keyword>
<proteinExistence type="predicted"/>
<dbReference type="EMBL" id="JAHLFU010000039">
    <property type="protein sequence ID" value="MBU3852665.1"/>
    <property type="molecule type" value="Genomic_DNA"/>
</dbReference>
<organism evidence="2 3">
    <name type="scientific">Candidatus Paraprevotella stercoravium</name>
    <dbReference type="NCBI Taxonomy" id="2838725"/>
    <lineage>
        <taxon>Bacteria</taxon>
        <taxon>Pseudomonadati</taxon>
        <taxon>Bacteroidota</taxon>
        <taxon>Bacteroidia</taxon>
        <taxon>Bacteroidales</taxon>
        <taxon>Prevotellaceae</taxon>
        <taxon>Paraprevotella</taxon>
    </lineage>
</organism>
<sequence>MEDRKKKQMFLQMQFSLLLLSCALIPDMTSLVSSFFEVPSLDIPVLLCHIIGIVGSGMALYTFYTADKSLSRPYLAVVGIGLVLAVLSLFMDMPIWSDIISIVLLMIAFFMGKGCLQMNWNNIGTQGAYIILLSILLRLYDGIGDSFVHGILAFVGVIMFWIGLGKLRLVMDAEGTVAISRLKTALILNLIAIIFGWIPLLGSIVAGILLIIAFILEFIGYGAMKRSAAVGEEGRIGAGRLRTSMIILLVGTIISIIPLLGTTVSAFISLVGLVLVYQGWRGIFFGVDKD</sequence>
<comment type="caution">
    <text evidence="2">The sequence shown here is derived from an EMBL/GenBank/DDBJ whole genome shotgun (WGS) entry which is preliminary data.</text>
</comment>
<feature type="transmembrane region" description="Helical" evidence="1">
    <location>
        <begin position="176"/>
        <end position="198"/>
    </location>
</feature>
<dbReference type="PROSITE" id="PS51257">
    <property type="entry name" value="PROKAR_LIPOPROTEIN"/>
    <property type="match status" value="1"/>
</dbReference>
<keyword evidence="1" id="KW-1133">Transmembrane helix</keyword>
<dbReference type="Proteomes" id="UP000823865">
    <property type="component" value="Unassembled WGS sequence"/>
</dbReference>
<evidence type="ECO:0000313" key="2">
    <source>
        <dbReference type="EMBL" id="MBU3852665.1"/>
    </source>
</evidence>
<feature type="transmembrane region" description="Helical" evidence="1">
    <location>
        <begin position="75"/>
        <end position="93"/>
    </location>
</feature>
<gene>
    <name evidence="2" type="ORF">H9789_02320</name>
</gene>
<feature type="transmembrane region" description="Helical" evidence="1">
    <location>
        <begin position="146"/>
        <end position="164"/>
    </location>
</feature>
<name>A0A9E2P1X1_9BACT</name>
<accession>A0A9E2P1X1</accession>